<accession>D5G872</accession>
<dbReference type="GeneID" id="9188317"/>
<proteinExistence type="predicted"/>
<evidence type="ECO:0000313" key="4">
    <source>
        <dbReference type="Proteomes" id="UP000006911"/>
    </source>
</evidence>
<name>D5G872_TUBMM</name>
<feature type="region of interest" description="Disordered" evidence="1">
    <location>
        <begin position="230"/>
        <end position="259"/>
    </location>
</feature>
<feature type="compositionally biased region" description="Polar residues" evidence="1">
    <location>
        <begin position="235"/>
        <end position="247"/>
    </location>
</feature>
<dbReference type="AlphaFoldDB" id="D5G872"/>
<dbReference type="RefSeq" id="XP_002836524.1">
    <property type="nucleotide sequence ID" value="XM_002836478.1"/>
</dbReference>
<reference evidence="3 4" key="1">
    <citation type="journal article" date="2010" name="Nature">
        <title>Perigord black truffle genome uncovers evolutionary origins and mechanisms of symbiosis.</title>
        <authorList>
            <person name="Martin F."/>
            <person name="Kohler A."/>
            <person name="Murat C."/>
            <person name="Balestrini R."/>
            <person name="Coutinho P.M."/>
            <person name="Jaillon O."/>
            <person name="Montanini B."/>
            <person name="Morin E."/>
            <person name="Noel B."/>
            <person name="Percudani R."/>
            <person name="Porcel B."/>
            <person name="Rubini A."/>
            <person name="Amicucci A."/>
            <person name="Amselem J."/>
            <person name="Anthouard V."/>
            <person name="Arcioni S."/>
            <person name="Artiguenave F."/>
            <person name="Aury J.M."/>
            <person name="Ballario P."/>
            <person name="Bolchi A."/>
            <person name="Brenna A."/>
            <person name="Brun A."/>
            <person name="Buee M."/>
            <person name="Cantarel B."/>
            <person name="Chevalier G."/>
            <person name="Couloux A."/>
            <person name="Da Silva C."/>
            <person name="Denoeud F."/>
            <person name="Duplessis S."/>
            <person name="Ghignone S."/>
            <person name="Hilselberger B."/>
            <person name="Iotti M."/>
            <person name="Marcais B."/>
            <person name="Mello A."/>
            <person name="Miranda M."/>
            <person name="Pacioni G."/>
            <person name="Quesneville H."/>
            <person name="Riccioni C."/>
            <person name="Ruotolo R."/>
            <person name="Splivallo R."/>
            <person name="Stocchi V."/>
            <person name="Tisserant E."/>
            <person name="Viscomi A.R."/>
            <person name="Zambonelli A."/>
            <person name="Zampieri E."/>
            <person name="Henrissat B."/>
            <person name="Lebrun M.H."/>
            <person name="Paolocci F."/>
            <person name="Bonfante P."/>
            <person name="Ottonello S."/>
            <person name="Wincker P."/>
        </authorList>
    </citation>
    <scope>NUCLEOTIDE SEQUENCE [LARGE SCALE GENOMIC DNA]</scope>
    <source>
        <strain evidence="3 4">Mel28</strain>
    </source>
</reference>
<dbReference type="Proteomes" id="UP000006911">
    <property type="component" value="Unassembled WGS sequence"/>
</dbReference>
<keyword evidence="2" id="KW-0732">Signal</keyword>
<organism evidence="3 4">
    <name type="scientific">Tuber melanosporum (strain Mel28)</name>
    <name type="common">Perigord black truffle</name>
    <dbReference type="NCBI Taxonomy" id="656061"/>
    <lineage>
        <taxon>Eukaryota</taxon>
        <taxon>Fungi</taxon>
        <taxon>Dikarya</taxon>
        <taxon>Ascomycota</taxon>
        <taxon>Pezizomycotina</taxon>
        <taxon>Pezizomycetes</taxon>
        <taxon>Pezizales</taxon>
        <taxon>Tuberaceae</taxon>
        <taxon>Tuber</taxon>
    </lineage>
</organism>
<dbReference type="InParanoid" id="D5G872"/>
<evidence type="ECO:0000313" key="3">
    <source>
        <dbReference type="EMBL" id="CAZ80715.1"/>
    </source>
</evidence>
<protein>
    <submittedName>
        <fullName evidence="3">(Perigord truffle) hypothetical protein</fullName>
    </submittedName>
</protein>
<dbReference type="HOGENOM" id="CLU_928100_0_0_1"/>
<keyword evidence="4" id="KW-1185">Reference proteome</keyword>
<feature type="signal peptide" evidence="2">
    <location>
        <begin position="1"/>
        <end position="18"/>
    </location>
</feature>
<dbReference type="KEGG" id="tml:GSTUM_00002914001"/>
<dbReference type="EMBL" id="FN430041">
    <property type="protein sequence ID" value="CAZ80715.1"/>
    <property type="molecule type" value="Genomic_DNA"/>
</dbReference>
<gene>
    <name evidence="3" type="ORF">GSTUM_00002914001</name>
</gene>
<feature type="chain" id="PRO_5003072007" evidence="2">
    <location>
        <begin position="19"/>
        <end position="300"/>
    </location>
</feature>
<sequence length="300" mass="32294">MQTLQLLFILPFVQYIASSPLPNKPIGHACSHSHYRNHPRSADSSPQFDDPPIFGPGLGDFCDPPTTITVTVPGPAVTEGAQLEPVTLTVTVTAKGVDTGLLDGIFGPINISQSVKPKKAITVTTRTSTVAPPESTETATVRVTGSEVTVTGETNEVTVTVSAKNAEGVPSTITSHPTSTVAVGDVANARESMPTLSRNREEEAAKSGGGNFADSYSIYPFTQKLRPLWRHESTSPKTNCRTPSSPEHQPRRDADTITPLTPTNNVLECLYFNRKTCFCSNLHCRDTHGARLSYHNFYSG</sequence>
<evidence type="ECO:0000256" key="1">
    <source>
        <dbReference type="SAM" id="MobiDB-lite"/>
    </source>
</evidence>
<evidence type="ECO:0000256" key="2">
    <source>
        <dbReference type="SAM" id="SignalP"/>
    </source>
</evidence>